<evidence type="ECO:0000313" key="1">
    <source>
        <dbReference type="EMBL" id="GME73548.1"/>
    </source>
</evidence>
<accession>A0A9W6WIH9</accession>
<evidence type="ECO:0000313" key="2">
    <source>
        <dbReference type="Proteomes" id="UP001165063"/>
    </source>
</evidence>
<proteinExistence type="predicted"/>
<dbReference type="Proteomes" id="UP001165063">
    <property type="component" value="Unassembled WGS sequence"/>
</dbReference>
<reference evidence="1" key="1">
    <citation type="submission" date="2023-04" db="EMBL/GenBank/DDBJ databases">
        <title>Ambrosiozyma monospora NBRC 1965.</title>
        <authorList>
            <person name="Ichikawa N."/>
            <person name="Sato H."/>
            <person name="Tonouchi N."/>
        </authorList>
    </citation>
    <scope>NUCLEOTIDE SEQUENCE</scope>
    <source>
        <strain evidence="1">NBRC 1965</strain>
    </source>
</reference>
<gene>
    <name evidence="1" type="ORF">Amon01_000936800</name>
</gene>
<name>A0A9W6WIH9_AMBMO</name>
<dbReference type="EMBL" id="BSXU01010955">
    <property type="protein sequence ID" value="GME73548.1"/>
    <property type="molecule type" value="Genomic_DNA"/>
</dbReference>
<organism evidence="1 2">
    <name type="scientific">Ambrosiozyma monospora</name>
    <name type="common">Yeast</name>
    <name type="synonym">Endomycopsis monosporus</name>
    <dbReference type="NCBI Taxonomy" id="43982"/>
    <lineage>
        <taxon>Eukaryota</taxon>
        <taxon>Fungi</taxon>
        <taxon>Dikarya</taxon>
        <taxon>Ascomycota</taxon>
        <taxon>Saccharomycotina</taxon>
        <taxon>Pichiomycetes</taxon>
        <taxon>Pichiales</taxon>
        <taxon>Pichiaceae</taxon>
        <taxon>Ambrosiozyma</taxon>
    </lineage>
</organism>
<protein>
    <submittedName>
        <fullName evidence="1">Unnamed protein product</fullName>
    </submittedName>
</protein>
<dbReference type="AlphaFoldDB" id="A0A9W6WIH9"/>
<comment type="caution">
    <text evidence="1">The sequence shown here is derived from an EMBL/GenBank/DDBJ whole genome shotgun (WGS) entry which is preliminary data.</text>
</comment>
<keyword evidence="2" id="KW-1185">Reference proteome</keyword>
<sequence length="91" mass="9905">MQVYYHHFHVLYRSAPDSVSSATTTTPTSPETDKFVTTTSLGTAVLVNQLPFGSPCIYLVLLVLPLCSPLTNPLILKLTSSETATMGRHKP</sequence>